<reference evidence="2 3" key="1">
    <citation type="submission" date="2018-09" db="EMBL/GenBank/DDBJ databases">
        <title>Phylogeny of the Shewanellaceae, and recommendation for two new genera, Pseudoshewanella and Parashewanella.</title>
        <authorList>
            <person name="Wang G."/>
        </authorList>
    </citation>
    <scope>NUCLEOTIDE SEQUENCE [LARGE SCALE GENOMIC DNA]</scope>
    <source>
        <strain evidence="2 3">KCTC 22492</strain>
    </source>
</reference>
<dbReference type="GO" id="GO:0003677">
    <property type="term" value="F:DNA binding"/>
    <property type="evidence" value="ECO:0007669"/>
    <property type="project" value="InterPro"/>
</dbReference>
<feature type="domain" description="Resolvase HTH" evidence="1">
    <location>
        <begin position="11"/>
        <end position="32"/>
    </location>
</feature>
<protein>
    <submittedName>
        <fullName evidence="2">DUF1492 domain-containing protein</fullName>
    </submittedName>
</protein>
<evidence type="ECO:0000313" key="2">
    <source>
        <dbReference type="EMBL" id="RJY10423.1"/>
    </source>
</evidence>
<accession>A0A3A6TII5</accession>
<dbReference type="AlphaFoldDB" id="A0A3A6TII5"/>
<dbReference type="EMBL" id="QYYH01000106">
    <property type="protein sequence ID" value="RJY10423.1"/>
    <property type="molecule type" value="Genomic_DNA"/>
</dbReference>
<gene>
    <name evidence="2" type="ORF">D5R81_14775</name>
</gene>
<keyword evidence="3" id="KW-1185">Reference proteome</keyword>
<dbReference type="GO" id="GO:0000150">
    <property type="term" value="F:DNA strand exchange activity"/>
    <property type="evidence" value="ECO:0007669"/>
    <property type="project" value="InterPro"/>
</dbReference>
<dbReference type="Pfam" id="PF02796">
    <property type="entry name" value="HTH_7"/>
    <property type="match status" value="1"/>
</dbReference>
<organism evidence="2 3">
    <name type="scientific">Parashewanella spongiae</name>
    <dbReference type="NCBI Taxonomy" id="342950"/>
    <lineage>
        <taxon>Bacteria</taxon>
        <taxon>Pseudomonadati</taxon>
        <taxon>Pseudomonadota</taxon>
        <taxon>Gammaproteobacteria</taxon>
        <taxon>Alteromonadales</taxon>
        <taxon>Shewanellaceae</taxon>
        <taxon>Parashewanella</taxon>
    </lineage>
</organism>
<evidence type="ECO:0000259" key="1">
    <source>
        <dbReference type="Pfam" id="PF02796"/>
    </source>
</evidence>
<name>A0A3A6TII5_9GAMM</name>
<sequence>MTKEMNNTNTMSIDAICDSLSISKATFYRYLSL</sequence>
<comment type="caution">
    <text evidence="2">The sequence shown here is derived from an EMBL/GenBank/DDBJ whole genome shotgun (WGS) entry which is preliminary data.</text>
</comment>
<dbReference type="InterPro" id="IPR006120">
    <property type="entry name" value="Resolvase_HTH_dom"/>
</dbReference>
<evidence type="ECO:0000313" key="3">
    <source>
        <dbReference type="Proteomes" id="UP000273022"/>
    </source>
</evidence>
<dbReference type="Proteomes" id="UP000273022">
    <property type="component" value="Unassembled WGS sequence"/>
</dbReference>
<dbReference type="RefSeq" id="WP_121854406.1">
    <property type="nucleotide sequence ID" value="NZ_JAKILH010000105.1"/>
</dbReference>
<proteinExistence type="predicted"/>